<sequence>MTEILLAVSNAPACDHHSQEELQKHARWLIATLTWIPDDKASVTFVENFQMTETLFEAAIDARNRGCDEIAREIGESLLSWTFKGGRYQTGWGILERGLCGLATFALLGGDEQVSVFRTALAAHLSRESAPAQEIRDRAAREIFERAESLYRQGHWSSRIDMAIDRSDHEKLRPLLEEIAGLLSPGMAHQTSTV</sequence>
<dbReference type="RefSeq" id="WP_277458464.1">
    <property type="nucleotide sequence ID" value="NZ_CP104311.1"/>
</dbReference>
<organism evidence="1 2">
    <name type="scientific">Methylococcus capsulatus</name>
    <dbReference type="NCBI Taxonomy" id="414"/>
    <lineage>
        <taxon>Bacteria</taxon>
        <taxon>Pseudomonadati</taxon>
        <taxon>Pseudomonadota</taxon>
        <taxon>Gammaproteobacteria</taxon>
        <taxon>Methylococcales</taxon>
        <taxon>Methylococcaceae</taxon>
        <taxon>Methylococcus</taxon>
    </lineage>
</organism>
<dbReference type="EMBL" id="CP104311">
    <property type="protein sequence ID" value="WWF02929.1"/>
    <property type="molecule type" value="Genomic_DNA"/>
</dbReference>
<reference evidence="1 2" key="1">
    <citation type="submission" date="2022-09" db="EMBL/GenBank/DDBJ databases">
        <authorList>
            <person name="Giprobiosintez L."/>
        </authorList>
    </citation>
    <scope>NUCLEOTIDE SEQUENCE [LARGE SCALE GENOMIC DNA]</scope>
    <source>
        <strain evidence="2">VKPM-B-12549 (GBS-15)</strain>
    </source>
</reference>
<dbReference type="Proteomes" id="UP001359308">
    <property type="component" value="Chromosome"/>
</dbReference>
<protein>
    <submittedName>
        <fullName evidence="1">Uncharacterized protein</fullName>
    </submittedName>
</protein>
<evidence type="ECO:0000313" key="1">
    <source>
        <dbReference type="EMBL" id="WWF02929.1"/>
    </source>
</evidence>
<evidence type="ECO:0000313" key="2">
    <source>
        <dbReference type="Proteomes" id="UP001359308"/>
    </source>
</evidence>
<name>A0ABZ2F957_METCP</name>
<accession>A0ABZ2F957</accession>
<proteinExistence type="predicted"/>
<keyword evidence="2" id="KW-1185">Reference proteome</keyword>
<gene>
    <name evidence="1" type="ORF">N4J17_04740</name>
</gene>